<proteinExistence type="predicted"/>
<dbReference type="Proteomes" id="UP000229191">
    <property type="component" value="Unassembled WGS sequence"/>
</dbReference>
<reference evidence="4" key="1">
    <citation type="submission" date="2017-09" db="EMBL/GenBank/DDBJ databases">
        <title>Depth-based differentiation of microbial function through sediment-hosted aquifers and enrichment of novel symbionts in the deep terrestrial subsurface.</title>
        <authorList>
            <person name="Probst A.J."/>
            <person name="Ladd B."/>
            <person name="Jarett J.K."/>
            <person name="Geller-Mcgrath D.E."/>
            <person name="Sieber C.M.K."/>
            <person name="Emerson J.B."/>
            <person name="Anantharaman K."/>
            <person name="Thomas B.C."/>
            <person name="Malmstrom R."/>
            <person name="Stieglmeier M."/>
            <person name="Klingl A."/>
            <person name="Woyke T."/>
            <person name="Ryan C.M."/>
            <person name="Banfield J.F."/>
        </authorList>
    </citation>
    <scope>NUCLEOTIDE SEQUENCE [LARGE SCALE GENOMIC DNA]</scope>
</reference>
<evidence type="ECO:0000259" key="2">
    <source>
        <dbReference type="PROSITE" id="PS50966"/>
    </source>
</evidence>
<keyword evidence="1" id="KW-0863">Zinc-finger</keyword>
<evidence type="ECO:0000256" key="1">
    <source>
        <dbReference type="PROSITE-ProRule" id="PRU00325"/>
    </source>
</evidence>
<keyword evidence="1" id="KW-0479">Metal-binding</keyword>
<evidence type="ECO:0000313" key="4">
    <source>
        <dbReference type="Proteomes" id="UP000229191"/>
    </source>
</evidence>
<accession>A0A2M7BN46</accession>
<dbReference type="GO" id="GO:0008270">
    <property type="term" value="F:zinc ion binding"/>
    <property type="evidence" value="ECO:0007669"/>
    <property type="project" value="UniProtKB-KW"/>
</dbReference>
<feature type="domain" description="SWIM-type" evidence="2">
    <location>
        <begin position="49"/>
        <end position="84"/>
    </location>
</feature>
<comment type="caution">
    <text evidence="3">The sequence shown here is derived from an EMBL/GenBank/DDBJ whole genome shotgun (WGS) entry which is preliminary data.</text>
</comment>
<dbReference type="PROSITE" id="PS50966">
    <property type="entry name" value="ZF_SWIM"/>
    <property type="match status" value="1"/>
</dbReference>
<sequence>MELTEEYIKSLTYPEYFERGVRYYKDGQVEIVTNDEDTVVANVFGSKKYKVTVDKNDLDCNCNCMAYSNKHYCKHVIAVLLSLLWGERKADRQDYTNKISKKAMLKKERVSKIKNGDATEICKQIKIVIKSQEKYWGNWDRYEDEQIEVTSRGFDLLDKIKIDFENMTKLLDLAKWYDKELGNIDDSDGTNQEFQMNIIFTGVKCALNISPPVVFEKIKPYLEYESNFDYSDTILEAFFEIKIPNEMAEYLGEYCQNTSSDMWNRCKEYWCKYLKVAKDVRFENMAKQYHDSNISILVMLIDYYQETGQNKKAIDTGWGWRSHFMVGDKILKLLESSDDFDRLIILLQERLTKNWNKDEAKLLKNRMIKVEKEKEFETFIINLVDQKYETEKLSILMFLRKYEDVAKIVIDLGSQPFINAEEYARKLAVLDKNSAKIIYWFLIRKEVGNFDRSSYYKRFWEYIEALKTIEDNKLILGYLREIKSNYPNKPKLIEKIINDWS</sequence>
<keyword evidence="1" id="KW-0862">Zinc</keyword>
<dbReference type="EMBL" id="PEVB01000093">
    <property type="protein sequence ID" value="PIV06916.1"/>
    <property type="molecule type" value="Genomic_DNA"/>
</dbReference>
<organism evidence="3 4">
    <name type="scientific">Candidatus Shapirobacteria bacterium CG03_land_8_20_14_0_80_35_14</name>
    <dbReference type="NCBI Taxonomy" id="1974878"/>
    <lineage>
        <taxon>Bacteria</taxon>
        <taxon>Candidatus Shapironibacteriota</taxon>
    </lineage>
</organism>
<evidence type="ECO:0000313" key="3">
    <source>
        <dbReference type="EMBL" id="PIV06916.1"/>
    </source>
</evidence>
<dbReference type="InterPro" id="IPR007527">
    <property type="entry name" value="Znf_SWIM"/>
</dbReference>
<gene>
    <name evidence="3" type="ORF">COS53_03395</name>
</gene>
<dbReference type="Pfam" id="PF04434">
    <property type="entry name" value="SWIM"/>
    <property type="match status" value="1"/>
</dbReference>
<protein>
    <recommendedName>
        <fullName evidence="2">SWIM-type domain-containing protein</fullName>
    </recommendedName>
</protein>
<dbReference type="AlphaFoldDB" id="A0A2M7BN46"/>
<name>A0A2M7BN46_9BACT</name>